<reference evidence="3" key="1">
    <citation type="submission" date="2018-06" db="EMBL/GenBank/DDBJ databases">
        <authorList>
            <person name="Zhirakovskaya E."/>
        </authorList>
    </citation>
    <scope>NUCLEOTIDE SEQUENCE</scope>
</reference>
<name>A0A3B0TXW8_9ZZZZ</name>
<gene>
    <name evidence="3" type="ORF">MNBD_ALPHA09-2111</name>
</gene>
<dbReference type="Pfam" id="PF25679">
    <property type="entry name" value="DUF7947"/>
    <property type="match status" value="1"/>
</dbReference>
<dbReference type="InterPro" id="IPR057707">
    <property type="entry name" value="DUF7947"/>
</dbReference>
<evidence type="ECO:0000313" key="3">
    <source>
        <dbReference type="EMBL" id="VAW13394.1"/>
    </source>
</evidence>
<evidence type="ECO:0000259" key="2">
    <source>
        <dbReference type="Pfam" id="PF25679"/>
    </source>
</evidence>
<dbReference type="Pfam" id="PF25678">
    <property type="entry name" value="DUF7946"/>
    <property type="match status" value="1"/>
</dbReference>
<dbReference type="AlphaFoldDB" id="A0A3B0TXW8"/>
<feature type="domain" description="DUF7947" evidence="2">
    <location>
        <begin position="203"/>
        <end position="282"/>
    </location>
</feature>
<dbReference type="InterPro" id="IPR057706">
    <property type="entry name" value="DUF7946"/>
</dbReference>
<protein>
    <submittedName>
        <fullName evidence="3">Uncharacterized protein</fullName>
    </submittedName>
</protein>
<proteinExistence type="predicted"/>
<organism evidence="3">
    <name type="scientific">hydrothermal vent metagenome</name>
    <dbReference type="NCBI Taxonomy" id="652676"/>
    <lineage>
        <taxon>unclassified sequences</taxon>
        <taxon>metagenomes</taxon>
        <taxon>ecological metagenomes</taxon>
    </lineage>
</organism>
<dbReference type="EMBL" id="UOEM01000061">
    <property type="protein sequence ID" value="VAW13394.1"/>
    <property type="molecule type" value="Genomic_DNA"/>
</dbReference>
<evidence type="ECO:0000259" key="1">
    <source>
        <dbReference type="Pfam" id="PF25678"/>
    </source>
</evidence>
<feature type="domain" description="DUF7946" evidence="1">
    <location>
        <begin position="5"/>
        <end position="194"/>
    </location>
</feature>
<accession>A0A3B0TXW8</accession>
<sequence>MEISIRITYDGLDADQHMLDMRRFGEAMLGLDKIVNTGLIVLSEYRFPIKGERFSLQIRAKEPSVGSFEFFAYMAPVAASTLQLVLEMFYTMGSDILWRWTSWIVNMNGGRPKEAEPHFTVLMELTKEIHKSRAESEVAQQAFFLEIADRLQYAAKGFVAPVGPSANSVAIEGRGQDDSRLLTHVDVPMANAIRSKEKLEVGDMEKMRIRIDGLIHHNKQLKVEHPDEPGRYISAVVRDPSFMEADNVYTRALARHGFLDISAKPSHKADGTIHTLYILDVKEVESVEPEISPPEGQD</sequence>